<dbReference type="RefSeq" id="WP_176010167.1">
    <property type="nucleotide sequence ID" value="NZ_CP041372.2"/>
</dbReference>
<organism evidence="1 2">
    <name type="scientific">Paenalkalicoccus suaedae</name>
    <dbReference type="NCBI Taxonomy" id="2592382"/>
    <lineage>
        <taxon>Bacteria</taxon>
        <taxon>Bacillati</taxon>
        <taxon>Bacillota</taxon>
        <taxon>Bacilli</taxon>
        <taxon>Bacillales</taxon>
        <taxon>Bacillaceae</taxon>
        <taxon>Paenalkalicoccus</taxon>
    </lineage>
</organism>
<evidence type="ECO:0000313" key="2">
    <source>
        <dbReference type="Proteomes" id="UP000318138"/>
    </source>
</evidence>
<protein>
    <submittedName>
        <fullName evidence="1">Uncharacterized protein</fullName>
    </submittedName>
</protein>
<keyword evidence="2" id="KW-1185">Reference proteome</keyword>
<proteinExistence type="predicted"/>
<name>A0A859FHR3_9BACI</name>
<evidence type="ECO:0000313" key="1">
    <source>
        <dbReference type="EMBL" id="QKS72182.1"/>
    </source>
</evidence>
<dbReference type="Proteomes" id="UP000318138">
    <property type="component" value="Chromosome"/>
</dbReference>
<dbReference type="AlphaFoldDB" id="A0A859FHR3"/>
<dbReference type="EMBL" id="CP041372">
    <property type="protein sequence ID" value="QKS72182.1"/>
    <property type="molecule type" value="Genomic_DNA"/>
</dbReference>
<sequence length="79" mass="9462">MQLIPFDHTWPYERQMGDVYIATCPYCQENNVLTHMSNAALERAKDRIKTRLNMPCCKKTMTIIEADDDYFWTNERLRD</sequence>
<dbReference type="KEGG" id="psua:FLK61_36680"/>
<reference evidence="2" key="1">
    <citation type="submission" date="2019-07" db="EMBL/GenBank/DDBJ databases">
        <title>Bacillus alkalisoli sp. nov. isolated from saline soil.</title>
        <authorList>
            <person name="Sun J.-Q."/>
            <person name="Xu L."/>
        </authorList>
    </citation>
    <scope>NUCLEOTIDE SEQUENCE [LARGE SCALE GENOMIC DNA]</scope>
    <source>
        <strain evidence="2">M4U3P1</strain>
    </source>
</reference>
<accession>A0A859FHR3</accession>
<gene>
    <name evidence="1" type="ORF">FLK61_36680</name>
</gene>